<evidence type="ECO:0000313" key="6">
    <source>
        <dbReference type="Proteomes" id="UP001152798"/>
    </source>
</evidence>
<dbReference type="PRINTS" id="PR00081">
    <property type="entry name" value="GDHRDH"/>
</dbReference>
<gene>
    <name evidence="5" type="ORF">NEZAVI_LOCUS12654</name>
</gene>
<dbReference type="InterPro" id="IPR002347">
    <property type="entry name" value="SDR_fam"/>
</dbReference>
<dbReference type="Proteomes" id="UP001152798">
    <property type="component" value="Chromosome 6"/>
</dbReference>
<evidence type="ECO:0000256" key="1">
    <source>
        <dbReference type="ARBA" id="ARBA00006484"/>
    </source>
</evidence>
<evidence type="ECO:0000256" key="2">
    <source>
        <dbReference type="ARBA" id="ARBA00022857"/>
    </source>
</evidence>
<dbReference type="PRINTS" id="PR00080">
    <property type="entry name" value="SDRFAMILY"/>
</dbReference>
<dbReference type="AlphaFoldDB" id="A0A9P0MVN7"/>
<dbReference type="InterPro" id="IPR045313">
    <property type="entry name" value="CBR1-like"/>
</dbReference>
<dbReference type="InterPro" id="IPR036291">
    <property type="entry name" value="NAD(P)-bd_dom_sf"/>
</dbReference>
<dbReference type="Pfam" id="PF00106">
    <property type="entry name" value="adh_short"/>
    <property type="match status" value="5"/>
</dbReference>
<dbReference type="Gene3D" id="3.40.50.720">
    <property type="entry name" value="NAD(P)-binding Rossmann-like Domain"/>
    <property type="match status" value="4"/>
</dbReference>
<dbReference type="PANTHER" id="PTHR43963:SF4">
    <property type="entry name" value="CARBONYL REDUCTASE (NADPH)"/>
    <property type="match status" value="1"/>
</dbReference>
<keyword evidence="2" id="KW-0521">NADP</keyword>
<comment type="similarity">
    <text evidence="1">Belongs to the short-chain dehydrogenases/reductases (SDR) family.</text>
</comment>
<dbReference type="CDD" id="cd05324">
    <property type="entry name" value="carb_red_PTCR-like_SDR_c"/>
    <property type="match status" value="1"/>
</dbReference>
<dbReference type="InterPro" id="IPR020904">
    <property type="entry name" value="Sc_DH/Rdtase_CS"/>
</dbReference>
<evidence type="ECO:0000256" key="4">
    <source>
        <dbReference type="ARBA" id="ARBA00026118"/>
    </source>
</evidence>
<dbReference type="OrthoDB" id="7289984at2759"/>
<evidence type="ECO:0000313" key="5">
    <source>
        <dbReference type="EMBL" id="CAH1404202.1"/>
    </source>
</evidence>
<dbReference type="EMBL" id="OV725082">
    <property type="protein sequence ID" value="CAH1404202.1"/>
    <property type="molecule type" value="Genomic_DNA"/>
</dbReference>
<keyword evidence="6" id="KW-1185">Reference proteome</keyword>
<dbReference type="PANTHER" id="PTHR43963">
    <property type="entry name" value="CARBONYL REDUCTASE 1-RELATED"/>
    <property type="match status" value="1"/>
</dbReference>
<reference evidence="5" key="1">
    <citation type="submission" date="2022-01" db="EMBL/GenBank/DDBJ databases">
        <authorList>
            <person name="King R."/>
        </authorList>
    </citation>
    <scope>NUCLEOTIDE SEQUENCE</scope>
</reference>
<protein>
    <recommendedName>
        <fullName evidence="4">carbonyl reductase (NADPH)</fullName>
        <ecNumber evidence="4">1.1.1.184</ecNumber>
    </recommendedName>
</protein>
<dbReference type="SUPFAM" id="SSF51735">
    <property type="entry name" value="NAD(P)-binding Rossmann-fold domains"/>
    <property type="match status" value="4"/>
</dbReference>
<dbReference type="GO" id="GO:0004090">
    <property type="term" value="F:carbonyl reductase (NADPH) activity"/>
    <property type="evidence" value="ECO:0007669"/>
    <property type="project" value="UniProtKB-EC"/>
</dbReference>
<sequence>MVQPRVAVVTGSNKGIGFGIVRNLCKQFDGIVYLTARDVGRGKKAVEELNKLGLKPEFHQLEIDDADSVANFAEFIRKKHGGIDILVNNAAIAYKHDAPEPFGEQAEVTLRVNFFALINVCNALFPLLRPHARVVNVSSALGFLGRVPGEDLRKTLGDPNLTLKDLTNLINQFISKAKAGTHTEAGWQNSAYGVSKVAVSALTRIQHREFLEDSREDIVINHVHPGYVITDMSSQQGLLTVEQGADAPTYAALLPAGTTSPKGDFLWHDRKIIDCLGLKPEFHQLDIDDSHSVANFAEFIRKTHGGIDILVNNAAIAYKKDAREPFGEQAEVTLRVNFFGLINVCNALFPLLRPHARVVNVSSASGFLGRVPGEDLRKTLGDPNLTLKDLTNLINQFISKAKAGTHTEAGWQNSAYGVSKVAVSALTRIQNREFLEDSREDIVINHVHPGYVVTDMSSQQGLLTVEQGADVPTYAALLPAGVKPAYSVWKLLRLKGVKLFPTYLRNHSLGMEVEEPIPPKVAILGLKPEFHQLDIDDAQSITDFANFIKKTHGGIDVLVNNAAIAYKNDATEPFGEQAEVTLRINFFDLINICSALFPFLRPHARVVNLSSSAGFLQRIPGDKLREKFANPQLSRNHLIRLMNEFVIEAKAGTHANTGWPDSAYCVSKVGVSALTRIQQQEFLKDSREDIIVNHVHPGYVDTDMTSHKGPLTIEEGADAPTYLALLPPNIESPRGDYIWFNREIVDWVNGPLGLKPGFHQLDVDDPESITNFAEFIKTTHGGIDVLVNNAAIGFPRDAPEPFGEQAEITLRVNFFAVIDVCNALFPLLRPHARGSGRPLMDIEKAVESYPSTNTRELAIECVVSKDTVTLHEEVEKEQKAKAGTHLEAGWLNSAYSVSKVAVSALTRIQHRQFLEDPREDIVINHIHPGYVDTDLTNHKGPLTIEQGADAPTYAALLPPGTTSPKGDLIWYTREIVDWVNGPTPKS</sequence>
<accession>A0A9P0MVN7</accession>
<evidence type="ECO:0000256" key="3">
    <source>
        <dbReference type="ARBA" id="ARBA00023002"/>
    </source>
</evidence>
<organism evidence="5 6">
    <name type="scientific">Nezara viridula</name>
    <name type="common">Southern green stink bug</name>
    <name type="synonym">Cimex viridulus</name>
    <dbReference type="NCBI Taxonomy" id="85310"/>
    <lineage>
        <taxon>Eukaryota</taxon>
        <taxon>Metazoa</taxon>
        <taxon>Ecdysozoa</taxon>
        <taxon>Arthropoda</taxon>
        <taxon>Hexapoda</taxon>
        <taxon>Insecta</taxon>
        <taxon>Pterygota</taxon>
        <taxon>Neoptera</taxon>
        <taxon>Paraneoptera</taxon>
        <taxon>Hemiptera</taxon>
        <taxon>Heteroptera</taxon>
        <taxon>Panheteroptera</taxon>
        <taxon>Pentatomomorpha</taxon>
        <taxon>Pentatomoidea</taxon>
        <taxon>Pentatomidae</taxon>
        <taxon>Pentatominae</taxon>
        <taxon>Nezara</taxon>
    </lineage>
</organism>
<keyword evidence="3" id="KW-0560">Oxidoreductase</keyword>
<dbReference type="EC" id="1.1.1.184" evidence="4"/>
<proteinExistence type="inferred from homology"/>
<name>A0A9P0MVN7_NEZVI</name>
<dbReference type="PROSITE" id="PS00061">
    <property type="entry name" value="ADH_SHORT"/>
    <property type="match status" value="3"/>
</dbReference>